<keyword evidence="3" id="KW-1185">Reference proteome</keyword>
<evidence type="ECO:0008006" key="4">
    <source>
        <dbReference type="Google" id="ProtNLM"/>
    </source>
</evidence>
<accession>A0ABM9ASE0</accession>
<keyword evidence="1" id="KW-0732">Signal</keyword>
<organism evidence="2 3">
    <name type="scientific">Emticicia aquatica</name>
    <dbReference type="NCBI Taxonomy" id="1681835"/>
    <lineage>
        <taxon>Bacteria</taxon>
        <taxon>Pseudomonadati</taxon>
        <taxon>Bacteroidota</taxon>
        <taxon>Cytophagia</taxon>
        <taxon>Cytophagales</taxon>
        <taxon>Leadbetterellaceae</taxon>
        <taxon>Emticicia</taxon>
    </lineage>
</organism>
<feature type="signal peptide" evidence="1">
    <location>
        <begin position="1"/>
        <end position="17"/>
    </location>
</feature>
<name>A0ABM9ASE0_9BACT</name>
<proteinExistence type="predicted"/>
<reference evidence="2" key="1">
    <citation type="submission" date="2021-12" db="EMBL/GenBank/DDBJ databases">
        <authorList>
            <person name="Rodrigo-Torres L."/>
            <person name="Arahal R. D."/>
            <person name="Lucena T."/>
        </authorList>
    </citation>
    <scope>NUCLEOTIDE SEQUENCE</scope>
    <source>
        <strain evidence="2">CECT 8858</strain>
    </source>
</reference>
<sequence>MKKIFLLLFFVVFTSQAQQFYRIKADVSIKDKLSNGSFRLTVGKVYYDKTNLKVVYKLTFPQQETIIIKDTTLFKISKDSVISQTVMAANEFSIFHLSLSGKLADYGINAGNAAKIYKISKVEKDKDGRVITTWSVVEKQLMETLGKIKMANVNKRLDAIAFYDVNEKLLSQQFFKEYANINGVEFPKQVTQISYNTDGTQNIQQTTYKNIIIDQEDENSIYNYPIPTIKPLIKQANKSPK</sequence>
<evidence type="ECO:0000313" key="2">
    <source>
        <dbReference type="EMBL" id="CAH0996892.1"/>
    </source>
</evidence>
<gene>
    <name evidence="2" type="ORF">EMA8858_03027</name>
</gene>
<evidence type="ECO:0000313" key="3">
    <source>
        <dbReference type="Proteomes" id="UP000837932"/>
    </source>
</evidence>
<dbReference type="Proteomes" id="UP000837932">
    <property type="component" value="Unassembled WGS sequence"/>
</dbReference>
<feature type="chain" id="PRO_5046097554" description="DUF4412 domain-containing protein" evidence="1">
    <location>
        <begin position="18"/>
        <end position="241"/>
    </location>
</feature>
<dbReference type="EMBL" id="CAKLPY010000002">
    <property type="protein sequence ID" value="CAH0996892.1"/>
    <property type="molecule type" value="Genomic_DNA"/>
</dbReference>
<evidence type="ECO:0000256" key="1">
    <source>
        <dbReference type="SAM" id="SignalP"/>
    </source>
</evidence>
<protein>
    <recommendedName>
        <fullName evidence="4">DUF4412 domain-containing protein</fullName>
    </recommendedName>
</protein>
<dbReference type="RefSeq" id="WP_238807440.1">
    <property type="nucleotide sequence ID" value="NZ_CAKLPY010000002.1"/>
</dbReference>
<comment type="caution">
    <text evidence="2">The sequence shown here is derived from an EMBL/GenBank/DDBJ whole genome shotgun (WGS) entry which is preliminary data.</text>
</comment>